<keyword evidence="1" id="KW-0378">Hydrolase</keyword>
<dbReference type="InterPro" id="IPR052016">
    <property type="entry name" value="Bact_Sigma-Reg"/>
</dbReference>
<evidence type="ECO:0000313" key="3">
    <source>
        <dbReference type="EMBL" id="SDO37585.1"/>
    </source>
</evidence>
<feature type="domain" description="GAF" evidence="2">
    <location>
        <begin position="23"/>
        <end position="173"/>
    </location>
</feature>
<dbReference type="Pfam" id="PF13185">
    <property type="entry name" value="GAF_2"/>
    <property type="match status" value="1"/>
</dbReference>
<proteinExistence type="predicted"/>
<organism evidence="3 4">
    <name type="scientific">Desulforhopalus singaporensis</name>
    <dbReference type="NCBI Taxonomy" id="91360"/>
    <lineage>
        <taxon>Bacteria</taxon>
        <taxon>Pseudomonadati</taxon>
        <taxon>Thermodesulfobacteriota</taxon>
        <taxon>Desulfobulbia</taxon>
        <taxon>Desulfobulbales</taxon>
        <taxon>Desulfocapsaceae</taxon>
        <taxon>Desulforhopalus</taxon>
    </lineage>
</organism>
<dbReference type="InterPro" id="IPR029016">
    <property type="entry name" value="GAF-like_dom_sf"/>
</dbReference>
<dbReference type="GO" id="GO:0016791">
    <property type="term" value="F:phosphatase activity"/>
    <property type="evidence" value="ECO:0007669"/>
    <property type="project" value="TreeGrafter"/>
</dbReference>
<sequence>MPQIEYYFKVFCKISEAIQTQPDREAILKLIVESAAEAMNAKACSLFMIKSTKEPDEPFYPVANTGLSESYIHTGLSSHKIDSIRETLVKDGYLISRDATTDPRLENHEIKKREGIASLLVVPVKAERKPIGVLALYTADSRDFSKPEIDFLAALANQGGLAIVRAHKDYRIKRDIGLFAALSEHLSSSLDIREVLKMMTSEIAGAIELKGVTIRLLDNGSNELKLVSSYGLSDKYLHKGPISATREKAFFEKKVEYIEDVQEQNDIDYKKERIEEGITSMLHLPITIKGNTIGLMGLYATRRRSVSEDDIKLARSIATQCGLAIHNASMYLQLKEEKKSLEEEIWGHKSWF</sequence>
<dbReference type="SUPFAM" id="SSF55781">
    <property type="entry name" value="GAF domain-like"/>
    <property type="match status" value="2"/>
</dbReference>
<dbReference type="PANTHER" id="PTHR43156:SF2">
    <property type="entry name" value="STAGE II SPORULATION PROTEIN E"/>
    <property type="match status" value="1"/>
</dbReference>
<dbReference type="Pfam" id="PF01590">
    <property type="entry name" value="GAF"/>
    <property type="match status" value="1"/>
</dbReference>
<dbReference type="PANTHER" id="PTHR43156">
    <property type="entry name" value="STAGE II SPORULATION PROTEIN E-RELATED"/>
    <property type="match status" value="1"/>
</dbReference>
<evidence type="ECO:0000256" key="1">
    <source>
        <dbReference type="ARBA" id="ARBA00022801"/>
    </source>
</evidence>
<reference evidence="3 4" key="1">
    <citation type="submission" date="2016-10" db="EMBL/GenBank/DDBJ databases">
        <authorList>
            <person name="de Groot N.N."/>
        </authorList>
    </citation>
    <scope>NUCLEOTIDE SEQUENCE [LARGE SCALE GENOMIC DNA]</scope>
    <source>
        <strain evidence="3 4">DSM 12130</strain>
    </source>
</reference>
<dbReference type="SMART" id="SM00065">
    <property type="entry name" value="GAF"/>
    <property type="match status" value="2"/>
</dbReference>
<evidence type="ECO:0000259" key="2">
    <source>
        <dbReference type="SMART" id="SM00065"/>
    </source>
</evidence>
<dbReference type="EMBL" id="FNJI01000001">
    <property type="protein sequence ID" value="SDO37585.1"/>
    <property type="molecule type" value="Genomic_DNA"/>
</dbReference>
<feature type="domain" description="GAF" evidence="2">
    <location>
        <begin position="191"/>
        <end position="335"/>
    </location>
</feature>
<accession>A0A1H0J1J7</accession>
<dbReference type="RefSeq" id="WP_092218697.1">
    <property type="nucleotide sequence ID" value="NZ_FNJI01000001.1"/>
</dbReference>
<gene>
    <name evidence="3" type="ORF">SAMN05660330_00112</name>
</gene>
<dbReference type="Proteomes" id="UP000199073">
    <property type="component" value="Unassembled WGS sequence"/>
</dbReference>
<evidence type="ECO:0000313" key="4">
    <source>
        <dbReference type="Proteomes" id="UP000199073"/>
    </source>
</evidence>
<dbReference type="STRING" id="91360.SAMN05660330_00112"/>
<dbReference type="Gene3D" id="3.30.450.40">
    <property type="match status" value="2"/>
</dbReference>
<keyword evidence="4" id="KW-1185">Reference proteome</keyword>
<dbReference type="OrthoDB" id="9765588at2"/>
<dbReference type="AlphaFoldDB" id="A0A1H0J1J7"/>
<dbReference type="InterPro" id="IPR003018">
    <property type="entry name" value="GAF"/>
</dbReference>
<name>A0A1H0J1J7_9BACT</name>
<protein>
    <submittedName>
        <fullName evidence="3">GAF domain-containing protein</fullName>
    </submittedName>
</protein>